<evidence type="ECO:0000256" key="7">
    <source>
        <dbReference type="SAM" id="Coils"/>
    </source>
</evidence>
<dbReference type="InterPro" id="IPR036322">
    <property type="entry name" value="WD40_repeat_dom_sf"/>
</dbReference>
<reference evidence="8" key="1">
    <citation type="submission" date="2021-01" db="EMBL/GenBank/DDBJ databases">
        <authorList>
            <person name="Corre E."/>
            <person name="Pelletier E."/>
            <person name="Niang G."/>
            <person name="Scheremetjew M."/>
            <person name="Finn R."/>
            <person name="Kale V."/>
            <person name="Holt S."/>
            <person name="Cochrane G."/>
            <person name="Meng A."/>
            <person name="Brown T."/>
            <person name="Cohen L."/>
        </authorList>
    </citation>
    <scope>NUCLEOTIDE SEQUENCE</scope>
    <source>
        <strain evidence="8">SAG 63-3</strain>
    </source>
</reference>
<accession>A0A7S0URN5</accession>
<dbReference type="PANTHER" id="PTHR19918:SF8">
    <property type="entry name" value="FI02843P"/>
    <property type="match status" value="1"/>
</dbReference>
<dbReference type="GO" id="GO:0005680">
    <property type="term" value="C:anaphase-promoting complex"/>
    <property type="evidence" value="ECO:0007669"/>
    <property type="project" value="TreeGrafter"/>
</dbReference>
<dbReference type="GO" id="GO:1990757">
    <property type="term" value="F:ubiquitin ligase activator activity"/>
    <property type="evidence" value="ECO:0007669"/>
    <property type="project" value="TreeGrafter"/>
</dbReference>
<keyword evidence="1" id="KW-0853">WD repeat</keyword>
<dbReference type="EMBL" id="HBFM01010153">
    <property type="protein sequence ID" value="CAD8770049.1"/>
    <property type="molecule type" value="Transcribed_RNA"/>
</dbReference>
<dbReference type="AlphaFoldDB" id="A0A7S0URN5"/>
<dbReference type="Pfam" id="PF00400">
    <property type="entry name" value="WD40"/>
    <property type="match status" value="1"/>
</dbReference>
<evidence type="ECO:0000256" key="6">
    <source>
        <dbReference type="ARBA" id="ARBA00023425"/>
    </source>
</evidence>
<sequence>MAKNGAIIKALESENELLREKARSAEETKLNLEKTIAAYQETIQYLETRVRNLIFDIDILSAEDYKKTMELHELRLNQVARSNGIPEAQTKIVTNTIECEKQVIALQKELEPQSRTLEPEVGANAIMERESGIDKNMLKLLQPCSTGLRKDVSPYVLAEVPLTDELTQKSIITTGRCRHHYCMDISKYNIMAVAHDFFTVYLYSEISKVKEKLFEVKDKINAVVWNNAGTLLAVGFDSRNVPIQVWDVLSRKLFKLLPYHSDAICYSLTWSGDIISCGTQQYVFHWDMSEEKDNQSDHTNSDGVKRQEPTTILRNKYFGNIGCVTWSFCRSKFGILNFGGHMCIYDANSKLIQYMKAHPNDGNNLRWCPWDNDILATCSDTGQIKVWNVNYPTPVKEVMNSSSVRSLQWIPSIKAIASADLNNDIILWEYPSLKQIATLKGHTKYAHNIHVNMETSALVSRSHSEIIFWKPFK</sequence>
<dbReference type="InterPro" id="IPR033010">
    <property type="entry name" value="Cdc20/Fizzy"/>
</dbReference>
<proteinExistence type="predicted"/>
<evidence type="ECO:0000256" key="2">
    <source>
        <dbReference type="ARBA" id="ARBA00022618"/>
    </source>
</evidence>
<keyword evidence="5" id="KW-0131">Cell cycle</keyword>
<comment type="function">
    <text evidence="6">Component of the anaphase promoting complex/cyclosome (APC/C), a cell cycle-regulated E3 ubiquitin-protein ligase complex that controls progression through mitosis and the G1 phase of the cell cycle.</text>
</comment>
<dbReference type="GO" id="GO:0031145">
    <property type="term" value="P:anaphase-promoting complex-dependent catabolic process"/>
    <property type="evidence" value="ECO:0007669"/>
    <property type="project" value="TreeGrafter"/>
</dbReference>
<protein>
    <recommendedName>
        <fullName evidence="9">Anaphase-promoting complex subunit 4 WD40 domain-containing protein</fullName>
    </recommendedName>
</protein>
<evidence type="ECO:0000313" key="8">
    <source>
        <dbReference type="EMBL" id="CAD8770049.1"/>
    </source>
</evidence>
<dbReference type="GO" id="GO:0010997">
    <property type="term" value="F:anaphase-promoting complex binding"/>
    <property type="evidence" value="ECO:0007669"/>
    <property type="project" value="InterPro"/>
</dbReference>
<keyword evidence="2" id="KW-0132">Cell division</keyword>
<dbReference type="InterPro" id="IPR015943">
    <property type="entry name" value="WD40/YVTN_repeat-like_dom_sf"/>
</dbReference>
<dbReference type="GO" id="GO:1905786">
    <property type="term" value="P:positive regulation of anaphase-promoting complex-dependent catabolic process"/>
    <property type="evidence" value="ECO:0007669"/>
    <property type="project" value="TreeGrafter"/>
</dbReference>
<evidence type="ECO:0000256" key="3">
    <source>
        <dbReference type="ARBA" id="ARBA00022737"/>
    </source>
</evidence>
<dbReference type="InterPro" id="IPR001680">
    <property type="entry name" value="WD40_rpt"/>
</dbReference>
<dbReference type="SUPFAM" id="SSF50978">
    <property type="entry name" value="WD40 repeat-like"/>
    <property type="match status" value="1"/>
</dbReference>
<dbReference type="PANTHER" id="PTHR19918">
    <property type="entry name" value="CELL DIVISION CYCLE 20 CDC20 FIZZY -RELATED"/>
    <property type="match status" value="1"/>
</dbReference>
<feature type="coiled-coil region" evidence="7">
    <location>
        <begin position="8"/>
        <end position="49"/>
    </location>
</feature>
<evidence type="ECO:0000256" key="1">
    <source>
        <dbReference type="ARBA" id="ARBA00022574"/>
    </source>
</evidence>
<organism evidence="8">
    <name type="scientific">Polytomella parva</name>
    <dbReference type="NCBI Taxonomy" id="51329"/>
    <lineage>
        <taxon>Eukaryota</taxon>
        <taxon>Viridiplantae</taxon>
        <taxon>Chlorophyta</taxon>
        <taxon>core chlorophytes</taxon>
        <taxon>Chlorophyceae</taxon>
        <taxon>CS clade</taxon>
        <taxon>Chlamydomonadales</taxon>
        <taxon>Chlamydomonadaceae</taxon>
        <taxon>Polytomella</taxon>
    </lineage>
</organism>
<evidence type="ECO:0000256" key="4">
    <source>
        <dbReference type="ARBA" id="ARBA00022776"/>
    </source>
</evidence>
<evidence type="ECO:0008006" key="9">
    <source>
        <dbReference type="Google" id="ProtNLM"/>
    </source>
</evidence>
<keyword evidence="7" id="KW-0175">Coiled coil</keyword>
<dbReference type="GO" id="GO:0051301">
    <property type="term" value="P:cell division"/>
    <property type="evidence" value="ECO:0007669"/>
    <property type="project" value="UniProtKB-KW"/>
</dbReference>
<gene>
    <name evidence="8" type="ORF">PPAR00522_LOCUS6448</name>
</gene>
<evidence type="ECO:0000256" key="5">
    <source>
        <dbReference type="ARBA" id="ARBA00023306"/>
    </source>
</evidence>
<dbReference type="SMART" id="SM00320">
    <property type="entry name" value="WD40"/>
    <property type="match status" value="5"/>
</dbReference>
<keyword evidence="3" id="KW-0677">Repeat</keyword>
<keyword evidence="4" id="KW-0498">Mitosis</keyword>
<name>A0A7S0URN5_9CHLO</name>
<dbReference type="Gene3D" id="2.130.10.10">
    <property type="entry name" value="YVTN repeat-like/Quinoprotein amine dehydrogenase"/>
    <property type="match status" value="1"/>
</dbReference>